<reference evidence="2 3" key="1">
    <citation type="submission" date="2018-08" db="EMBL/GenBank/DDBJ databases">
        <title>Genomic Encyclopedia of Type Strains, Phase IV (KMG-IV): sequencing the most valuable type-strain genomes for metagenomic binning, comparative biology and taxonomic classification.</title>
        <authorList>
            <person name="Goeker M."/>
        </authorList>
    </citation>
    <scope>NUCLEOTIDE SEQUENCE [LARGE SCALE GENOMIC DNA]</scope>
    <source>
        <strain evidence="2 3">DSM 25527</strain>
    </source>
</reference>
<evidence type="ECO:0000313" key="2">
    <source>
        <dbReference type="EMBL" id="RIA46265.1"/>
    </source>
</evidence>
<comment type="caution">
    <text evidence="2">The sequence shown here is derived from an EMBL/GenBank/DDBJ whole genome shotgun (WGS) entry which is preliminary data.</text>
</comment>
<dbReference type="AlphaFoldDB" id="A0A397PG93"/>
<name>A0A397PG93_9SPHN</name>
<accession>A0A397PG93</accession>
<keyword evidence="3" id="KW-1185">Reference proteome</keyword>
<evidence type="ECO:0000313" key="3">
    <source>
        <dbReference type="Proteomes" id="UP000266568"/>
    </source>
</evidence>
<feature type="chain" id="PRO_5017452657" evidence="1">
    <location>
        <begin position="33"/>
        <end position="484"/>
    </location>
</feature>
<organism evidence="2 3">
    <name type="scientific">Hephaestia caeni</name>
    <dbReference type="NCBI Taxonomy" id="645617"/>
    <lineage>
        <taxon>Bacteria</taxon>
        <taxon>Pseudomonadati</taxon>
        <taxon>Pseudomonadota</taxon>
        <taxon>Alphaproteobacteria</taxon>
        <taxon>Sphingomonadales</taxon>
        <taxon>Sphingomonadaceae</taxon>
        <taxon>Hephaestia</taxon>
    </lineage>
</organism>
<sequence length="484" mass="52037">MRRPLRSAIRAASSAIALIATLNLSVVQPAQAGVASEMNAFFNDAGGAANITGPSAFEGQSAGYYSLGNLWTRFPQKSVSPFNLQLPSARAGCGGIDLFSGSFSFINTAEIVAMLKATANNALGFAFKLAIDSISPEIGKVMDEFAQKAQLLNQMNISSCETAQALVGGLWPQMDTTRATICEAVGNSQGIFSDWAAARQNCNNGNRRDSTIAANSDPAMKDQLVGEPHNYTWEALRKSNKFGAFDKEFSEYIMTLVGTVVTRPSTDPSVGGQVTMVGPAEEAVVTALLDGTAGGAAVNILRCDEETLCLNITTQSLTIPESAALRPRIASMIKDIAAKIRTDVAIDAAEKQLLNMSSIPLFKILAVQSAARYTLTDGEIQTLAEIVSVDILNAMIDNMLDRVEQAKIHYQTFDQETAAQWRQQIAATRQKFQQRGVRLDQKLQVTMQIIDRSIMLESTLQNTMTPGMSAALNFSRGLSAQGLQ</sequence>
<dbReference type="EMBL" id="QXDC01000002">
    <property type="protein sequence ID" value="RIA46265.1"/>
    <property type="molecule type" value="Genomic_DNA"/>
</dbReference>
<feature type="signal peptide" evidence="1">
    <location>
        <begin position="1"/>
        <end position="32"/>
    </location>
</feature>
<dbReference type="InterPro" id="IPR010927">
    <property type="entry name" value="T4SS_TraH"/>
</dbReference>
<proteinExistence type="predicted"/>
<protein>
    <submittedName>
        <fullName evidence="2">Conjugative transfer pilus assembly protein TraH</fullName>
    </submittedName>
</protein>
<gene>
    <name evidence="2" type="ORF">DFR49_0800</name>
</gene>
<dbReference type="Proteomes" id="UP000266568">
    <property type="component" value="Unassembled WGS sequence"/>
</dbReference>
<evidence type="ECO:0000256" key="1">
    <source>
        <dbReference type="SAM" id="SignalP"/>
    </source>
</evidence>
<keyword evidence="1" id="KW-0732">Signal</keyword>
<dbReference type="Pfam" id="PF06122">
    <property type="entry name" value="TraH"/>
    <property type="match status" value="1"/>
</dbReference>